<dbReference type="PANTHER" id="PTHR42760:SF133">
    <property type="entry name" value="3-OXOACYL-[ACYL-CARRIER-PROTEIN] REDUCTASE"/>
    <property type="match status" value="1"/>
</dbReference>
<evidence type="ECO:0000256" key="5">
    <source>
        <dbReference type="RuleBase" id="RU366074"/>
    </source>
</evidence>
<dbReference type="OrthoDB" id="9803333at2"/>
<comment type="pathway">
    <text evidence="5">Lipid metabolism; fatty acid biosynthesis.</text>
</comment>
<keyword evidence="4 5" id="KW-0521">NADP</keyword>
<dbReference type="InterPro" id="IPR036291">
    <property type="entry name" value="NAD(P)-bd_dom_sf"/>
</dbReference>
<proteinExistence type="inferred from homology"/>
<dbReference type="NCBIfam" id="NF009466">
    <property type="entry name" value="PRK12826.1-2"/>
    <property type="match status" value="1"/>
</dbReference>
<keyword evidence="5" id="KW-0276">Fatty acid metabolism</keyword>
<dbReference type="SUPFAM" id="SSF51735">
    <property type="entry name" value="NAD(P)-binding Rossmann-fold domains"/>
    <property type="match status" value="1"/>
</dbReference>
<dbReference type="PROSITE" id="PS00061">
    <property type="entry name" value="ADH_SHORT"/>
    <property type="match status" value="1"/>
</dbReference>
<keyword evidence="8" id="KW-1185">Reference proteome</keyword>
<dbReference type="InterPro" id="IPR002347">
    <property type="entry name" value="SDR_fam"/>
</dbReference>
<dbReference type="Pfam" id="PF13561">
    <property type="entry name" value="adh_short_C2"/>
    <property type="match status" value="1"/>
</dbReference>
<dbReference type="GO" id="GO:0006633">
    <property type="term" value="P:fatty acid biosynthetic process"/>
    <property type="evidence" value="ECO:0007669"/>
    <property type="project" value="UniProtKB-UniPathway"/>
</dbReference>
<evidence type="ECO:0000313" key="7">
    <source>
        <dbReference type="EMBL" id="STO31655.1"/>
    </source>
</evidence>
<dbReference type="GO" id="GO:0051287">
    <property type="term" value="F:NAD binding"/>
    <property type="evidence" value="ECO:0007669"/>
    <property type="project" value="UniProtKB-UniRule"/>
</dbReference>
<reference evidence="7 8" key="1">
    <citation type="submission" date="2018-06" db="EMBL/GenBank/DDBJ databases">
        <authorList>
            <consortium name="Pathogen Informatics"/>
            <person name="Doyle S."/>
        </authorList>
    </citation>
    <scope>NUCLEOTIDE SEQUENCE [LARGE SCALE GENOMIC DNA]</scope>
    <source>
        <strain evidence="7 8">NCTC10723</strain>
    </source>
</reference>
<keyword evidence="5" id="KW-0275">Fatty acid biosynthesis</keyword>
<comment type="function">
    <text evidence="5">Catalyzes the NADPH-dependent reduction of beta-ketoacyl-ACP substrates to beta-hydroxyacyl-ACP products, the first reductive step in the elongation cycle of fatty acid biosynthesis.</text>
</comment>
<dbReference type="PRINTS" id="PR00081">
    <property type="entry name" value="GDHRDH"/>
</dbReference>
<dbReference type="PRINTS" id="PR00080">
    <property type="entry name" value="SDRFAMILY"/>
</dbReference>
<dbReference type="NCBIfam" id="NF005559">
    <property type="entry name" value="PRK07231.1"/>
    <property type="match status" value="1"/>
</dbReference>
<evidence type="ECO:0000256" key="1">
    <source>
        <dbReference type="ARBA" id="ARBA00006484"/>
    </source>
</evidence>
<dbReference type="InterPro" id="IPR011284">
    <property type="entry name" value="3oxo_ACP_reduc"/>
</dbReference>
<keyword evidence="5" id="KW-0444">Lipid biosynthesis</keyword>
<dbReference type="GO" id="GO:0048038">
    <property type="term" value="F:quinone binding"/>
    <property type="evidence" value="ECO:0007669"/>
    <property type="project" value="TreeGrafter"/>
</dbReference>
<evidence type="ECO:0000259" key="6">
    <source>
        <dbReference type="SMART" id="SM00822"/>
    </source>
</evidence>
<feature type="binding site" evidence="4">
    <location>
        <position position="82"/>
    </location>
    <ligand>
        <name>NADP(+)</name>
        <dbReference type="ChEBI" id="CHEBI:58349"/>
    </ligand>
</feature>
<feature type="domain" description="Ketoreductase" evidence="6">
    <location>
        <begin position="7"/>
        <end position="164"/>
    </location>
</feature>
<dbReference type="PANTHER" id="PTHR42760">
    <property type="entry name" value="SHORT-CHAIN DEHYDROGENASES/REDUCTASES FAMILY MEMBER"/>
    <property type="match status" value="1"/>
</dbReference>
<feature type="binding site" evidence="4">
    <location>
        <begin position="147"/>
        <end position="151"/>
    </location>
    <ligand>
        <name>NADP(+)</name>
        <dbReference type="ChEBI" id="CHEBI:58349"/>
    </ligand>
</feature>
<dbReference type="CDD" id="cd05333">
    <property type="entry name" value="BKR_SDR_c"/>
    <property type="match status" value="1"/>
</dbReference>
<organism evidence="7 8">
    <name type="scientific">Fusobacterium necrogenes</name>
    <dbReference type="NCBI Taxonomy" id="858"/>
    <lineage>
        <taxon>Bacteria</taxon>
        <taxon>Fusobacteriati</taxon>
        <taxon>Fusobacteriota</taxon>
        <taxon>Fusobacteriia</taxon>
        <taxon>Fusobacteriales</taxon>
        <taxon>Fusobacteriaceae</taxon>
        <taxon>Fusobacterium</taxon>
    </lineage>
</organism>
<dbReference type="Gene3D" id="3.40.50.720">
    <property type="entry name" value="NAD(P)-binding Rossmann-like Domain"/>
    <property type="match status" value="1"/>
</dbReference>
<dbReference type="UniPathway" id="UPA00094"/>
<feature type="binding site" evidence="4">
    <location>
        <position position="182"/>
    </location>
    <ligand>
        <name>NADP(+)</name>
        <dbReference type="ChEBI" id="CHEBI:58349"/>
    </ligand>
</feature>
<comment type="subunit">
    <text evidence="5">Homotetramer.</text>
</comment>
<dbReference type="Proteomes" id="UP000255328">
    <property type="component" value="Unassembled WGS sequence"/>
</dbReference>
<dbReference type="EMBL" id="UGGU01000003">
    <property type="protein sequence ID" value="STO31655.1"/>
    <property type="molecule type" value="Genomic_DNA"/>
</dbReference>
<dbReference type="NCBIfam" id="TIGR01830">
    <property type="entry name" value="3oxo_ACP_reduc"/>
    <property type="match status" value="1"/>
</dbReference>
<feature type="active site" description="Proton acceptor" evidence="3">
    <location>
        <position position="147"/>
    </location>
</feature>
<keyword evidence="5" id="KW-0443">Lipid metabolism</keyword>
<evidence type="ECO:0000256" key="3">
    <source>
        <dbReference type="PIRSR" id="PIRSR611284-1"/>
    </source>
</evidence>
<dbReference type="EC" id="1.1.1.100" evidence="5"/>
<dbReference type="RefSeq" id="WP_115270153.1">
    <property type="nucleotide sequence ID" value="NZ_CASFEE010000056.1"/>
</dbReference>
<evidence type="ECO:0000313" key="8">
    <source>
        <dbReference type="Proteomes" id="UP000255328"/>
    </source>
</evidence>
<evidence type="ECO:0000256" key="2">
    <source>
        <dbReference type="ARBA" id="ARBA00023002"/>
    </source>
</evidence>
<keyword evidence="2 5" id="KW-0560">Oxidoreductase</keyword>
<dbReference type="GO" id="GO:0004316">
    <property type="term" value="F:3-oxoacyl-[acyl-carrier-protein] reductase (NADPH) activity"/>
    <property type="evidence" value="ECO:0007669"/>
    <property type="project" value="UniProtKB-UniRule"/>
</dbReference>
<sequence>MDRLKDKVALVTGSARGIGRAIVEKFASEGALMVISCDMGPAEYTQKNVKHEILNVTDREAIKTFVKNIATEYGKIDILVNNAGITKDNFLVRMSEDQWDAVIDVNLKGVFNMTQAVAPVMTKNKAGSIITLSSVVGVYGNACQTNYAATKGGVISMSKTWARELARKGAQVRANCIAPGFISSAMTDALSEELVAKMLERTPLGRLGTVDDIANAALFLASDESSYITGQVIEVTGGLTL</sequence>
<dbReference type="AlphaFoldDB" id="A0A377GXJ6"/>
<name>A0A377GXJ6_9FUSO</name>
<dbReference type="InterPro" id="IPR057326">
    <property type="entry name" value="KR_dom"/>
</dbReference>
<gene>
    <name evidence="7" type="primary">fabG</name>
    <name evidence="7" type="ORF">NCTC10723_01109</name>
</gene>
<comment type="similarity">
    <text evidence="1 5">Belongs to the short-chain dehydrogenases/reductases (SDR) family.</text>
</comment>
<dbReference type="SMART" id="SM00822">
    <property type="entry name" value="PKS_KR"/>
    <property type="match status" value="1"/>
</dbReference>
<dbReference type="InterPro" id="IPR020904">
    <property type="entry name" value="Sc_DH/Rdtase_CS"/>
</dbReference>
<feature type="binding site" evidence="4">
    <location>
        <begin position="55"/>
        <end position="56"/>
    </location>
    <ligand>
        <name>NADP(+)</name>
        <dbReference type="ChEBI" id="CHEBI:58349"/>
    </ligand>
</feature>
<protein>
    <recommendedName>
        <fullName evidence="5">3-oxoacyl-[acyl-carrier-protein] reductase</fullName>
        <ecNumber evidence="5">1.1.1.100</ecNumber>
    </recommendedName>
</protein>
<accession>A0A377GXJ6</accession>
<comment type="catalytic activity">
    <reaction evidence="5">
        <text>a (3R)-hydroxyacyl-[ACP] + NADP(+) = a 3-oxoacyl-[ACP] + NADPH + H(+)</text>
        <dbReference type="Rhea" id="RHEA:17397"/>
        <dbReference type="Rhea" id="RHEA-COMP:9916"/>
        <dbReference type="Rhea" id="RHEA-COMP:9945"/>
        <dbReference type="ChEBI" id="CHEBI:15378"/>
        <dbReference type="ChEBI" id="CHEBI:57783"/>
        <dbReference type="ChEBI" id="CHEBI:58349"/>
        <dbReference type="ChEBI" id="CHEBI:78776"/>
        <dbReference type="ChEBI" id="CHEBI:78827"/>
        <dbReference type="EC" id="1.1.1.100"/>
    </reaction>
</comment>
<evidence type="ECO:0000256" key="4">
    <source>
        <dbReference type="PIRSR" id="PIRSR611284-2"/>
    </source>
</evidence>
<dbReference type="FunFam" id="3.40.50.720:FF:000173">
    <property type="entry name" value="3-oxoacyl-[acyl-carrier protein] reductase"/>
    <property type="match status" value="1"/>
</dbReference>
<feature type="binding site" evidence="4">
    <location>
        <begin position="13"/>
        <end position="16"/>
    </location>
    <ligand>
        <name>NADP(+)</name>
        <dbReference type="ChEBI" id="CHEBI:58349"/>
    </ligand>
</feature>